<evidence type="ECO:0000313" key="2">
    <source>
        <dbReference type="Proteomes" id="UP000827872"/>
    </source>
</evidence>
<organism evidence="1 2">
    <name type="scientific">Sphaerodactylus townsendi</name>
    <dbReference type="NCBI Taxonomy" id="933632"/>
    <lineage>
        <taxon>Eukaryota</taxon>
        <taxon>Metazoa</taxon>
        <taxon>Chordata</taxon>
        <taxon>Craniata</taxon>
        <taxon>Vertebrata</taxon>
        <taxon>Euteleostomi</taxon>
        <taxon>Lepidosauria</taxon>
        <taxon>Squamata</taxon>
        <taxon>Bifurcata</taxon>
        <taxon>Gekkota</taxon>
        <taxon>Sphaerodactylidae</taxon>
        <taxon>Sphaerodactylus</taxon>
    </lineage>
</organism>
<reference evidence="1" key="1">
    <citation type="submission" date="2021-08" db="EMBL/GenBank/DDBJ databases">
        <title>The first chromosome-level gecko genome reveals the dynamic sex chromosomes of Neotropical dwarf geckos (Sphaerodactylidae: Sphaerodactylus).</title>
        <authorList>
            <person name="Pinto B.J."/>
            <person name="Keating S.E."/>
            <person name="Gamble T."/>
        </authorList>
    </citation>
    <scope>NUCLEOTIDE SEQUENCE</scope>
    <source>
        <strain evidence="1">TG3544</strain>
    </source>
</reference>
<protein>
    <submittedName>
        <fullName evidence="1">Uncharacterized protein</fullName>
    </submittedName>
</protein>
<gene>
    <name evidence="1" type="ORF">K3G42_010349</name>
</gene>
<dbReference type="EMBL" id="CM037626">
    <property type="protein sequence ID" value="KAH8011840.1"/>
    <property type="molecule type" value="Genomic_DNA"/>
</dbReference>
<comment type="caution">
    <text evidence="1">The sequence shown here is derived from an EMBL/GenBank/DDBJ whole genome shotgun (WGS) entry which is preliminary data.</text>
</comment>
<keyword evidence="2" id="KW-1185">Reference proteome</keyword>
<accession>A0ACB8FXY5</accession>
<name>A0ACB8FXY5_9SAUR</name>
<dbReference type="Proteomes" id="UP000827872">
    <property type="component" value="Linkage Group LG13"/>
</dbReference>
<evidence type="ECO:0000313" key="1">
    <source>
        <dbReference type="EMBL" id="KAH8011840.1"/>
    </source>
</evidence>
<sequence length="113" mass="13109">MHIKAKQSFIQNLTLVFGSHGKQVQNARHPEETTQRKNRAVQNSKCPCRPPSFVFHSPAQFKIWCHSCYQVVHTELILPNENQPGEVTFPPHTGPYKMTFSRHQHELSQRHVV</sequence>
<proteinExistence type="predicted"/>